<dbReference type="GO" id="GO:1901678">
    <property type="term" value="P:iron coordination entity transport"/>
    <property type="evidence" value="ECO:0007669"/>
    <property type="project" value="UniProtKB-ARBA"/>
</dbReference>
<comment type="similarity">
    <text evidence="2">Belongs to the bacterial solute-binding protein 8 family.</text>
</comment>
<accession>A0A7H2BIT6</accession>
<dbReference type="PROSITE" id="PS51318">
    <property type="entry name" value="TAT"/>
    <property type="match status" value="1"/>
</dbReference>
<keyword evidence="9" id="KW-1185">Reference proteome</keyword>
<sequence length="349" mass="37605">MVSLSRGAFLKAAAATAAAGLLAGCSTGSKDASDSSASASTEPYTIKHAFGETKFDAVPQKIAIVQNWQNPDAVLALGVVPAGTPVVAWGGNENQSTPWFDKKLEELGGKQPVRYDETDGPNYEELAKLEPDAIFCPYGDMSQEIYDKLKGIAPVVPAPEGVGSWAASWQQTVEMAGKMLKKEDEAKKLIEDTEAKLKEKGAEYENLQGATFLSGAFDTEKNTFGAYTSQDTRPRFFSMIGMEQASYMKDKEKDSKAFFLDISAEVIDSVEADAVWAWVNAEGDIEKVKSNDLFAQMPAMKHDAVVFEADKTAGLALSAASPLSLVWAVEETPILENMSKAVENTKKAS</sequence>
<dbReference type="Pfam" id="PF01497">
    <property type="entry name" value="Peripla_BP_2"/>
    <property type="match status" value="1"/>
</dbReference>
<evidence type="ECO:0000256" key="3">
    <source>
        <dbReference type="ARBA" id="ARBA00022448"/>
    </source>
</evidence>
<comment type="subcellular location">
    <subcellularLocation>
        <location evidence="1">Cell envelope</location>
    </subcellularLocation>
</comment>
<keyword evidence="4 6" id="KW-0732">Signal</keyword>
<name>A0A7H2BIT6_9MICC</name>
<dbReference type="PANTHER" id="PTHR30532">
    <property type="entry name" value="IRON III DICITRATE-BINDING PERIPLASMIC PROTEIN"/>
    <property type="match status" value="1"/>
</dbReference>
<evidence type="ECO:0000256" key="4">
    <source>
        <dbReference type="ARBA" id="ARBA00022729"/>
    </source>
</evidence>
<dbReference type="InterPro" id="IPR006311">
    <property type="entry name" value="TAT_signal"/>
</dbReference>
<evidence type="ECO:0000256" key="2">
    <source>
        <dbReference type="ARBA" id="ARBA00008814"/>
    </source>
</evidence>
<dbReference type="InterPro" id="IPR051313">
    <property type="entry name" value="Bact_iron-sidero_bind"/>
</dbReference>
<evidence type="ECO:0000256" key="5">
    <source>
        <dbReference type="SAM" id="Coils"/>
    </source>
</evidence>
<dbReference type="InterPro" id="IPR002491">
    <property type="entry name" value="ABC_transptr_periplasmic_BD"/>
</dbReference>
<dbReference type="Proteomes" id="UP000516421">
    <property type="component" value="Chromosome"/>
</dbReference>
<dbReference type="RefSeq" id="WP_068169976.1">
    <property type="nucleotide sequence ID" value="NZ_BAAAHX010000008.1"/>
</dbReference>
<organism evidence="8 9">
    <name type="scientific">Rothia amarae</name>
    <dbReference type="NCBI Taxonomy" id="169480"/>
    <lineage>
        <taxon>Bacteria</taxon>
        <taxon>Bacillati</taxon>
        <taxon>Actinomycetota</taxon>
        <taxon>Actinomycetes</taxon>
        <taxon>Micrococcales</taxon>
        <taxon>Micrococcaceae</taxon>
        <taxon>Rothia</taxon>
    </lineage>
</organism>
<dbReference type="PANTHER" id="PTHR30532:SF24">
    <property type="entry name" value="FERRIC ENTEROBACTIN-BINDING PERIPLASMIC PROTEIN FEPB"/>
    <property type="match status" value="1"/>
</dbReference>
<feature type="signal peptide" evidence="6">
    <location>
        <begin position="1"/>
        <end position="17"/>
    </location>
</feature>
<proteinExistence type="inferred from homology"/>
<evidence type="ECO:0000313" key="9">
    <source>
        <dbReference type="Proteomes" id="UP000516421"/>
    </source>
</evidence>
<keyword evidence="3" id="KW-0813">Transport</keyword>
<evidence type="ECO:0000259" key="7">
    <source>
        <dbReference type="PROSITE" id="PS50983"/>
    </source>
</evidence>
<feature type="domain" description="Fe/B12 periplasmic-binding" evidence="7">
    <location>
        <begin position="62"/>
        <end position="346"/>
    </location>
</feature>
<dbReference type="Gene3D" id="3.40.50.1980">
    <property type="entry name" value="Nitrogenase molybdenum iron protein domain"/>
    <property type="match status" value="2"/>
</dbReference>
<dbReference type="SUPFAM" id="SSF53807">
    <property type="entry name" value="Helical backbone' metal receptor"/>
    <property type="match status" value="1"/>
</dbReference>
<dbReference type="AlphaFoldDB" id="A0A7H2BIT6"/>
<dbReference type="PROSITE" id="PS50983">
    <property type="entry name" value="FE_B12_PBP"/>
    <property type="match status" value="1"/>
</dbReference>
<feature type="coiled-coil region" evidence="5">
    <location>
        <begin position="180"/>
        <end position="210"/>
    </location>
</feature>
<dbReference type="PROSITE" id="PS51257">
    <property type="entry name" value="PROKAR_LIPOPROTEIN"/>
    <property type="match status" value="1"/>
</dbReference>
<evidence type="ECO:0000256" key="1">
    <source>
        <dbReference type="ARBA" id="ARBA00004196"/>
    </source>
</evidence>
<evidence type="ECO:0000313" key="8">
    <source>
        <dbReference type="EMBL" id="QNV39582.1"/>
    </source>
</evidence>
<keyword evidence="5" id="KW-0175">Coiled coil</keyword>
<protein>
    <submittedName>
        <fullName evidence="8">ABC transporter substrate-binding protein</fullName>
    </submittedName>
</protein>
<evidence type="ECO:0000256" key="6">
    <source>
        <dbReference type="SAM" id="SignalP"/>
    </source>
</evidence>
<dbReference type="KEGG" id="rama:IDM48_09420"/>
<feature type="chain" id="PRO_5038744500" evidence="6">
    <location>
        <begin position="18"/>
        <end position="349"/>
    </location>
</feature>
<dbReference type="EMBL" id="CP061538">
    <property type="protein sequence ID" value="QNV39582.1"/>
    <property type="molecule type" value="Genomic_DNA"/>
</dbReference>
<reference evidence="8 9" key="1">
    <citation type="submission" date="2020-09" db="EMBL/GenBank/DDBJ databases">
        <title>Investigation of environmental microbe.</title>
        <authorList>
            <person name="Ou Y."/>
            <person name="Kang Q."/>
        </authorList>
    </citation>
    <scope>NUCLEOTIDE SEQUENCE [LARGE SCALE GENOMIC DNA]</scope>
    <source>
        <strain evidence="8 9">KJZ-9</strain>
    </source>
</reference>
<gene>
    <name evidence="8" type="ORF">IDM48_09420</name>
</gene>
<dbReference type="GO" id="GO:0030288">
    <property type="term" value="C:outer membrane-bounded periplasmic space"/>
    <property type="evidence" value="ECO:0007669"/>
    <property type="project" value="TreeGrafter"/>
</dbReference>